<evidence type="ECO:0000256" key="6">
    <source>
        <dbReference type="SAM" id="Coils"/>
    </source>
</evidence>
<sequence length="451" mass="48766">MSVVEPSTNGKAAMAGVSRGPGGGGDGTAEQENVQETLAKFKRLLSLARRSIEENQRQITEKDGQLAALREALGAAENARRRDDEHAGATPLQLLRRVREGGMWWLLVEYDDEYETQGWKGFADEAAVSEFANSVNVGEPLNIPPVSLSPEESATVLEDARKQVASIREEYRKFRVKSELGRKQREAEIRQVSAESIAEKQRRISGQGAAVDKEQVHALEDELQRVRDELTDKEESWRQAYQKQVKETEVLKREGGDTALAAQWRQRYEKLSLEKEDAVAKLDMLKGDGGSGSGGGRGGGGGGQGEAVASLMKKYQDLKEEYRLYRKKAMHAIQGAGAAGGGGGEGLELQDPKLQYLKNLMLKYLGTDEGEAREHMERAIATVLQFSEQERQDLKEARQAQTVAWMSNFTGMFAGSAPAAGGAGGTQSSPASPAVAAGGGARRMSGGGAIA</sequence>
<dbReference type="eggNOG" id="ENOG502QU6G">
    <property type="taxonomic scope" value="Eukaryota"/>
</dbReference>
<evidence type="ECO:0000256" key="7">
    <source>
        <dbReference type="SAM" id="MobiDB-lite"/>
    </source>
</evidence>
<dbReference type="InterPro" id="IPR000237">
    <property type="entry name" value="GRIP_dom"/>
</dbReference>
<dbReference type="GO" id="GO:0005794">
    <property type="term" value="C:Golgi apparatus"/>
    <property type="evidence" value="ECO:0007669"/>
    <property type="project" value="TreeGrafter"/>
</dbReference>
<dbReference type="STRING" id="2880.D8LI32"/>
<evidence type="ECO:0000256" key="4">
    <source>
        <dbReference type="ARBA" id="ARBA00023054"/>
    </source>
</evidence>
<dbReference type="EMBL" id="FN648378">
    <property type="protein sequence ID" value="CBN79368.1"/>
    <property type="molecule type" value="Genomic_DNA"/>
</dbReference>
<organism evidence="9 10">
    <name type="scientific">Ectocarpus siliculosus</name>
    <name type="common">Brown alga</name>
    <name type="synonym">Conferva siliculosa</name>
    <dbReference type="NCBI Taxonomy" id="2880"/>
    <lineage>
        <taxon>Eukaryota</taxon>
        <taxon>Sar</taxon>
        <taxon>Stramenopiles</taxon>
        <taxon>Ochrophyta</taxon>
        <taxon>PX clade</taxon>
        <taxon>Phaeophyceae</taxon>
        <taxon>Ectocarpales</taxon>
        <taxon>Ectocarpaceae</taxon>
        <taxon>Ectocarpus</taxon>
    </lineage>
</organism>
<dbReference type="InParanoid" id="D8LI32"/>
<feature type="domain" description="GRIP" evidence="8">
    <location>
        <begin position="347"/>
        <end position="397"/>
    </location>
</feature>
<evidence type="ECO:0000256" key="3">
    <source>
        <dbReference type="ARBA" id="ARBA00022490"/>
    </source>
</evidence>
<keyword evidence="10" id="KW-1185">Reference proteome</keyword>
<dbReference type="PROSITE" id="PS50913">
    <property type="entry name" value="GRIP"/>
    <property type="match status" value="1"/>
</dbReference>
<dbReference type="EMBL" id="FN649753">
    <property type="protein sequence ID" value="CBN79368.1"/>
    <property type="molecule type" value="Genomic_DNA"/>
</dbReference>
<protein>
    <recommendedName>
        <fullName evidence="8">GRIP domain-containing protein</fullName>
    </recommendedName>
</protein>
<feature type="coiled-coil region" evidence="6">
    <location>
        <begin position="209"/>
        <end position="236"/>
    </location>
</feature>
<evidence type="ECO:0000256" key="1">
    <source>
        <dbReference type="ARBA" id="ARBA00004184"/>
    </source>
</evidence>
<dbReference type="Gene3D" id="1.10.220.60">
    <property type="entry name" value="GRIP domain"/>
    <property type="match status" value="1"/>
</dbReference>
<proteinExistence type="predicted"/>
<name>D8LI32_ECTSI</name>
<dbReference type="PANTHER" id="PTHR23157:SF25">
    <property type="entry name" value="GRIP AND COILED-COIL DOMAIN-CONTAINING PROTEIN 1"/>
    <property type="match status" value="1"/>
</dbReference>
<evidence type="ECO:0000313" key="9">
    <source>
        <dbReference type="EMBL" id="CBN79368.1"/>
    </source>
</evidence>
<keyword evidence="5" id="KW-0472">Membrane</keyword>
<dbReference type="SMART" id="SM00755">
    <property type="entry name" value="Grip"/>
    <property type="match status" value="1"/>
</dbReference>
<feature type="region of interest" description="Disordered" evidence="7">
    <location>
        <begin position="1"/>
        <end position="32"/>
    </location>
</feature>
<gene>
    <name evidence="9" type="ORF">Esi_0201_0035</name>
</gene>
<dbReference type="OrthoDB" id="5848685at2759"/>
<evidence type="ECO:0000313" key="10">
    <source>
        <dbReference type="Proteomes" id="UP000002630"/>
    </source>
</evidence>
<feature type="compositionally biased region" description="Low complexity" evidence="7">
    <location>
        <begin position="418"/>
        <end position="436"/>
    </location>
</feature>
<feature type="region of interest" description="Disordered" evidence="7">
    <location>
        <begin position="418"/>
        <end position="451"/>
    </location>
</feature>
<dbReference type="PANTHER" id="PTHR23157">
    <property type="entry name" value="GRIP AND COILED-COIL DOMAIN-CONTAINING PROTEIN 1"/>
    <property type="match status" value="1"/>
</dbReference>
<dbReference type="Pfam" id="PF01465">
    <property type="entry name" value="GRIP"/>
    <property type="match status" value="1"/>
</dbReference>
<feature type="region of interest" description="Disordered" evidence="7">
    <location>
        <begin position="286"/>
        <end position="306"/>
    </location>
</feature>
<evidence type="ECO:0000256" key="5">
    <source>
        <dbReference type="ARBA" id="ARBA00023136"/>
    </source>
</evidence>
<keyword evidence="3" id="KW-0963">Cytoplasm</keyword>
<evidence type="ECO:0000256" key="2">
    <source>
        <dbReference type="ARBA" id="ARBA00004496"/>
    </source>
</evidence>
<evidence type="ECO:0000259" key="8">
    <source>
        <dbReference type="PROSITE" id="PS50913"/>
    </source>
</evidence>
<reference evidence="9 10" key="1">
    <citation type="journal article" date="2010" name="Nature">
        <title>The Ectocarpus genome and the independent evolution of multicellularity in brown algae.</title>
        <authorList>
            <person name="Cock J.M."/>
            <person name="Sterck L."/>
            <person name="Rouze P."/>
            <person name="Scornet D."/>
            <person name="Allen A.E."/>
            <person name="Amoutzias G."/>
            <person name="Anthouard V."/>
            <person name="Artiguenave F."/>
            <person name="Aury J.M."/>
            <person name="Badger J.H."/>
            <person name="Beszteri B."/>
            <person name="Billiau K."/>
            <person name="Bonnet E."/>
            <person name="Bothwell J.H."/>
            <person name="Bowler C."/>
            <person name="Boyen C."/>
            <person name="Brownlee C."/>
            <person name="Carrano C.J."/>
            <person name="Charrier B."/>
            <person name="Cho G.Y."/>
            <person name="Coelho S.M."/>
            <person name="Collen J."/>
            <person name="Corre E."/>
            <person name="Da Silva C."/>
            <person name="Delage L."/>
            <person name="Delaroque N."/>
            <person name="Dittami S.M."/>
            <person name="Doulbeau S."/>
            <person name="Elias M."/>
            <person name="Farnham G."/>
            <person name="Gachon C.M."/>
            <person name="Gschloessl B."/>
            <person name="Heesch S."/>
            <person name="Jabbari K."/>
            <person name="Jubin C."/>
            <person name="Kawai H."/>
            <person name="Kimura K."/>
            <person name="Kloareg B."/>
            <person name="Kupper F.C."/>
            <person name="Lang D."/>
            <person name="Le Bail A."/>
            <person name="Leblanc C."/>
            <person name="Lerouge P."/>
            <person name="Lohr M."/>
            <person name="Lopez P.J."/>
            <person name="Martens C."/>
            <person name="Maumus F."/>
            <person name="Michel G."/>
            <person name="Miranda-Saavedra D."/>
            <person name="Morales J."/>
            <person name="Moreau H."/>
            <person name="Motomura T."/>
            <person name="Nagasato C."/>
            <person name="Napoli C.A."/>
            <person name="Nelson D.R."/>
            <person name="Nyvall-Collen P."/>
            <person name="Peters A.F."/>
            <person name="Pommier C."/>
            <person name="Potin P."/>
            <person name="Poulain J."/>
            <person name="Quesneville H."/>
            <person name="Read B."/>
            <person name="Rensing S.A."/>
            <person name="Ritter A."/>
            <person name="Rousvoal S."/>
            <person name="Samanta M."/>
            <person name="Samson G."/>
            <person name="Schroeder D.C."/>
            <person name="Segurens B."/>
            <person name="Strittmatter M."/>
            <person name="Tonon T."/>
            <person name="Tregear J.W."/>
            <person name="Valentin K."/>
            <person name="von Dassow P."/>
            <person name="Yamagishi T."/>
            <person name="Van de Peer Y."/>
            <person name="Wincker P."/>
        </authorList>
    </citation>
    <scope>NUCLEOTIDE SEQUENCE [LARGE SCALE GENOMIC DNA]</scope>
    <source>
        <strain evidence="10">Ec32 / CCAP1310/4</strain>
    </source>
</reference>
<dbReference type="OMA" id="WCLVEYA"/>
<keyword evidence="4 6" id="KW-0175">Coiled coil</keyword>
<accession>D8LI32</accession>
<dbReference type="Proteomes" id="UP000002630">
    <property type="component" value="Linkage Group LG28"/>
</dbReference>
<feature type="compositionally biased region" description="Gly residues" evidence="7">
    <location>
        <begin position="437"/>
        <end position="451"/>
    </location>
</feature>
<dbReference type="InterPro" id="IPR051952">
    <property type="entry name" value="Golgi-autophagy_related"/>
</dbReference>
<dbReference type="AlphaFoldDB" id="D8LI32"/>
<comment type="subcellular location">
    <subcellularLocation>
        <location evidence="2">Cytoplasm</location>
    </subcellularLocation>
    <subcellularLocation>
        <location evidence="1">Endomembrane system</location>
        <topology evidence="1">Peripheral membrane protein</topology>
    </subcellularLocation>
</comment>
<feature type="compositionally biased region" description="Polar residues" evidence="7">
    <location>
        <begin position="1"/>
        <end position="10"/>
    </location>
</feature>
<feature type="compositionally biased region" description="Gly residues" evidence="7">
    <location>
        <begin position="287"/>
        <end position="305"/>
    </location>
</feature>